<evidence type="ECO:0000313" key="2">
    <source>
        <dbReference type="Proteomes" id="UP000219338"/>
    </source>
</evidence>
<gene>
    <name evidence="1" type="ORF">ARMOST_18965</name>
</gene>
<protein>
    <submittedName>
        <fullName evidence="1">Uncharacterized protein</fullName>
    </submittedName>
</protein>
<organism evidence="1 2">
    <name type="scientific">Armillaria ostoyae</name>
    <name type="common">Armillaria root rot fungus</name>
    <dbReference type="NCBI Taxonomy" id="47428"/>
    <lineage>
        <taxon>Eukaryota</taxon>
        <taxon>Fungi</taxon>
        <taxon>Dikarya</taxon>
        <taxon>Basidiomycota</taxon>
        <taxon>Agaricomycotina</taxon>
        <taxon>Agaricomycetes</taxon>
        <taxon>Agaricomycetidae</taxon>
        <taxon>Agaricales</taxon>
        <taxon>Marasmiineae</taxon>
        <taxon>Physalacriaceae</taxon>
        <taxon>Armillaria</taxon>
    </lineage>
</organism>
<accession>A0A284S3D1</accession>
<dbReference type="EMBL" id="FUEG01000029">
    <property type="protein sequence ID" value="SJL15467.1"/>
    <property type="molecule type" value="Genomic_DNA"/>
</dbReference>
<name>A0A284S3D1_ARMOS</name>
<sequence length="127" mass="14422">MEYNLPNIQRPCVRGRQRSHHPLRWQGLLDLVDEMEDKRFGCFTSALAKSTYMREGGRSCVVLYEWREFVKHILIEHYGGAMPKATTKLVNTDTLQSDDWFVLESVLDGGAPLSLQAPTVQVVLSGI</sequence>
<evidence type="ECO:0000313" key="1">
    <source>
        <dbReference type="EMBL" id="SJL15467.1"/>
    </source>
</evidence>
<proteinExistence type="predicted"/>
<reference evidence="2" key="1">
    <citation type="journal article" date="2017" name="Nat. Ecol. Evol.">
        <title>Genome expansion and lineage-specific genetic innovations in the forest pathogenic fungi Armillaria.</title>
        <authorList>
            <person name="Sipos G."/>
            <person name="Prasanna A.N."/>
            <person name="Walter M.C."/>
            <person name="O'Connor E."/>
            <person name="Balint B."/>
            <person name="Krizsan K."/>
            <person name="Kiss B."/>
            <person name="Hess J."/>
            <person name="Varga T."/>
            <person name="Slot J."/>
            <person name="Riley R."/>
            <person name="Boka B."/>
            <person name="Rigling D."/>
            <person name="Barry K."/>
            <person name="Lee J."/>
            <person name="Mihaltcheva S."/>
            <person name="LaButti K."/>
            <person name="Lipzen A."/>
            <person name="Waldron R."/>
            <person name="Moloney N.M."/>
            <person name="Sperisen C."/>
            <person name="Kredics L."/>
            <person name="Vagvoelgyi C."/>
            <person name="Patrignani A."/>
            <person name="Fitzpatrick D."/>
            <person name="Nagy I."/>
            <person name="Doyle S."/>
            <person name="Anderson J.B."/>
            <person name="Grigoriev I.V."/>
            <person name="Gueldener U."/>
            <person name="Muensterkoetter M."/>
            <person name="Nagy L.G."/>
        </authorList>
    </citation>
    <scope>NUCLEOTIDE SEQUENCE [LARGE SCALE GENOMIC DNA]</scope>
    <source>
        <strain evidence="2">C18/9</strain>
    </source>
</reference>
<dbReference type="Proteomes" id="UP000219338">
    <property type="component" value="Unassembled WGS sequence"/>
</dbReference>
<dbReference type="AlphaFoldDB" id="A0A284S3D1"/>
<keyword evidence="2" id="KW-1185">Reference proteome</keyword>